<keyword evidence="1" id="KW-0472">Membrane</keyword>
<dbReference type="EMBL" id="CP021425">
    <property type="protein sequence ID" value="ARU57436.1"/>
    <property type="molecule type" value="Genomic_DNA"/>
</dbReference>
<feature type="transmembrane region" description="Helical" evidence="1">
    <location>
        <begin position="54"/>
        <end position="73"/>
    </location>
</feature>
<feature type="transmembrane region" description="Helical" evidence="1">
    <location>
        <begin position="31"/>
        <end position="48"/>
    </location>
</feature>
<dbReference type="AlphaFoldDB" id="A0A1Y0ICD1"/>
<keyword evidence="1" id="KW-0812">Transmembrane</keyword>
<organism evidence="2 3">
    <name type="scientific">Oleiphilus messinensis</name>
    <dbReference type="NCBI Taxonomy" id="141451"/>
    <lineage>
        <taxon>Bacteria</taxon>
        <taxon>Pseudomonadati</taxon>
        <taxon>Pseudomonadota</taxon>
        <taxon>Gammaproteobacteria</taxon>
        <taxon>Oceanospirillales</taxon>
        <taxon>Oleiphilaceae</taxon>
        <taxon>Oleiphilus</taxon>
    </lineage>
</organism>
<gene>
    <name evidence="2" type="ORF">OLMES_3398</name>
</gene>
<keyword evidence="3" id="KW-1185">Reference proteome</keyword>
<protein>
    <submittedName>
        <fullName evidence="2">Integral membrane protein</fullName>
    </submittedName>
</protein>
<evidence type="ECO:0000256" key="1">
    <source>
        <dbReference type="SAM" id="Phobius"/>
    </source>
</evidence>
<evidence type="ECO:0000313" key="2">
    <source>
        <dbReference type="EMBL" id="ARU57436.1"/>
    </source>
</evidence>
<evidence type="ECO:0000313" key="3">
    <source>
        <dbReference type="Proteomes" id="UP000196027"/>
    </source>
</evidence>
<dbReference type="RefSeq" id="WP_087462333.1">
    <property type="nucleotide sequence ID" value="NZ_CP021425.1"/>
</dbReference>
<dbReference type="InterPro" id="IPR019253">
    <property type="entry name" value="DUF2244_TM"/>
</dbReference>
<accession>A0A1Y0ICD1</accession>
<dbReference type="Pfam" id="PF10003">
    <property type="entry name" value="DUF2244"/>
    <property type="match status" value="1"/>
</dbReference>
<reference evidence="2 3" key="1">
    <citation type="submission" date="2017-05" db="EMBL/GenBank/DDBJ databases">
        <title>Genomic insights into alkan degradation activity of Oleiphilus messinensis.</title>
        <authorList>
            <person name="Kozyavkin S.A."/>
            <person name="Slesarev A.I."/>
            <person name="Golyshin P.N."/>
            <person name="Korzhenkov A."/>
            <person name="Golyshina O.N."/>
            <person name="Toshchakov S.V."/>
        </authorList>
    </citation>
    <scope>NUCLEOTIDE SEQUENCE [LARGE SCALE GENOMIC DNA]</scope>
    <source>
        <strain evidence="2 3">ME102</strain>
    </source>
</reference>
<dbReference type="KEGG" id="ome:OLMES_3398"/>
<sequence length="161" mass="17494">MVKIIPGENNACATLIVVPNSSAGWRGHRQILLALAAVSGLVGVVSLWSGAPVILLFSGAELLLLFFILRTLLRAISIREVLTLTPVTVILQKGVNGPEQEWKSQRLSVRLNIALSQSGEHNLAVVFGDVMVPFASRVSVAEREALIKELKVLIENYRLGF</sequence>
<proteinExistence type="predicted"/>
<dbReference type="OrthoDB" id="7062615at2"/>
<keyword evidence="1" id="KW-1133">Transmembrane helix</keyword>
<dbReference type="Proteomes" id="UP000196027">
    <property type="component" value="Chromosome"/>
</dbReference>
<name>A0A1Y0ICD1_9GAMM</name>